<dbReference type="Pfam" id="PF13455">
    <property type="entry name" value="MUG113"/>
    <property type="match status" value="1"/>
</dbReference>
<keyword evidence="3" id="KW-1185">Reference proteome</keyword>
<gene>
    <name evidence="2" type="ORF">Shyd_81310</name>
</gene>
<dbReference type="Proteomes" id="UP001052739">
    <property type="component" value="Unassembled WGS sequence"/>
</dbReference>
<comment type="caution">
    <text evidence="2">The sequence shown here is derived from an EMBL/GenBank/DDBJ whole genome shotgun (WGS) entry which is preliminary data.</text>
</comment>
<protein>
    <recommendedName>
        <fullName evidence="1">Bacteriophage T5 Orf172 DNA-binding domain-containing protein</fullName>
    </recommendedName>
</protein>
<reference evidence="2" key="1">
    <citation type="submission" date="2024-05" db="EMBL/GenBank/DDBJ databases">
        <title>Whole genome shotgun sequence of Streptomyces hydrogenans NBRC 13475.</title>
        <authorList>
            <person name="Komaki H."/>
            <person name="Tamura T."/>
        </authorList>
    </citation>
    <scope>NUCLEOTIDE SEQUENCE</scope>
    <source>
        <strain evidence="2">NBRC 13475</strain>
    </source>
</reference>
<dbReference type="InterPro" id="IPR018306">
    <property type="entry name" value="Phage_T5_Orf172_DNA-bd"/>
</dbReference>
<feature type="domain" description="Bacteriophage T5 Orf172 DNA-binding" evidence="1">
    <location>
        <begin position="89"/>
        <end position="166"/>
    </location>
</feature>
<dbReference type="SMART" id="SM00974">
    <property type="entry name" value="T5orf172"/>
    <property type="match status" value="1"/>
</dbReference>
<accession>A0ABQ3PP05</accession>
<evidence type="ECO:0000259" key="1">
    <source>
        <dbReference type="SMART" id="SM00974"/>
    </source>
</evidence>
<dbReference type="RefSeq" id="WP_226652791.1">
    <property type="nucleotide sequence ID" value="NZ_BNBS01000012.1"/>
</dbReference>
<sequence length="183" mass="19896">MRRERGRCQNLVRGNDVINPTTQFGNGACGTTPCSWECTSIISARECVALATVAQSPPEPSQAPVRVPIATLPRPVPPARPVRTYLVGIEGSPLTKIGMTTSTLGDRIAQLQTGQPFKLLPLLDLEGDYERALHRRFADQRVRGEWFDLSPLGDPADVVRSAVDEMTRPIERSGIPRPAGAAE</sequence>
<name>A0ABQ3PP05_9ACTN</name>
<evidence type="ECO:0000313" key="3">
    <source>
        <dbReference type="Proteomes" id="UP001052739"/>
    </source>
</evidence>
<proteinExistence type="predicted"/>
<evidence type="ECO:0000313" key="2">
    <source>
        <dbReference type="EMBL" id="GHI26760.1"/>
    </source>
</evidence>
<dbReference type="EMBL" id="BNDW01000102">
    <property type="protein sequence ID" value="GHI26760.1"/>
    <property type="molecule type" value="Genomic_DNA"/>
</dbReference>
<organism evidence="2 3">
    <name type="scientific">Streptomyces hydrogenans</name>
    <dbReference type="NCBI Taxonomy" id="1873719"/>
    <lineage>
        <taxon>Bacteria</taxon>
        <taxon>Bacillati</taxon>
        <taxon>Actinomycetota</taxon>
        <taxon>Actinomycetes</taxon>
        <taxon>Kitasatosporales</taxon>
        <taxon>Streptomycetaceae</taxon>
        <taxon>Streptomyces</taxon>
    </lineage>
</organism>